<reference evidence="1 2" key="1">
    <citation type="submission" date="2017-04" db="EMBL/GenBank/DDBJ databases">
        <title>Genomic insights into metabolism of Thermodesulfobium acidiphilum.</title>
        <authorList>
            <person name="Toshchakov S.V."/>
            <person name="Frolov E.N."/>
            <person name="Kublanov I.V."/>
            <person name="Samarov N.I."/>
            <person name="Novikov A."/>
            <person name="Lebedinsky A.V."/>
            <person name="Bonch-Osmolovskaya E.A."/>
            <person name="Chernyh N.A."/>
        </authorList>
    </citation>
    <scope>NUCLEOTIDE SEQUENCE [LARGE SCALE GENOMIC DNA]</scope>
    <source>
        <strain evidence="1 2">3127-1</strain>
    </source>
</reference>
<gene>
    <name evidence="1" type="ORF">TDSAC_1537</name>
</gene>
<dbReference type="Gene3D" id="1.10.10.1100">
    <property type="entry name" value="BFD-like [2Fe-2S]-binding domain"/>
    <property type="match status" value="1"/>
</dbReference>
<evidence type="ECO:0000313" key="2">
    <source>
        <dbReference type="Proteomes" id="UP000244792"/>
    </source>
</evidence>
<protein>
    <recommendedName>
        <fullName evidence="3">BFD-like [2Fe-2S] binding domain-containing protein</fullName>
    </recommendedName>
</protein>
<organism evidence="1 2">
    <name type="scientific">Thermodesulfobium acidiphilum</name>
    <dbReference type="NCBI Taxonomy" id="1794699"/>
    <lineage>
        <taxon>Bacteria</taxon>
        <taxon>Pseudomonadati</taxon>
        <taxon>Thermodesulfobiota</taxon>
        <taxon>Thermodesulfobiia</taxon>
        <taxon>Thermodesulfobiales</taxon>
        <taxon>Thermodesulfobiaceae</taxon>
        <taxon>Thermodesulfobium</taxon>
    </lineage>
</organism>
<dbReference type="Proteomes" id="UP000244792">
    <property type="component" value="Chromosome"/>
</dbReference>
<proteinExistence type="predicted"/>
<evidence type="ECO:0008006" key="3">
    <source>
        <dbReference type="Google" id="ProtNLM"/>
    </source>
</evidence>
<accession>A0A2R4W2E8</accession>
<evidence type="ECO:0000313" key="1">
    <source>
        <dbReference type="EMBL" id="AWB10876.1"/>
    </source>
</evidence>
<dbReference type="KEGG" id="taci:TDSAC_1537"/>
<dbReference type="InterPro" id="IPR041854">
    <property type="entry name" value="BFD-like_2Fe2S-bd_dom_sf"/>
</dbReference>
<sequence>MNQTICYCFGFTDNEIKEDVIKNNGISRIEQFIVNKKKEGKCACHLNNPRGT</sequence>
<dbReference type="AlphaFoldDB" id="A0A2R4W2E8"/>
<dbReference type="RefSeq" id="WP_108309693.1">
    <property type="nucleotide sequence ID" value="NZ_CP020921.1"/>
</dbReference>
<name>A0A2R4W2E8_THEAF</name>
<keyword evidence="2" id="KW-1185">Reference proteome</keyword>
<dbReference type="OrthoDB" id="95698at2"/>
<dbReference type="EMBL" id="CP020921">
    <property type="protein sequence ID" value="AWB10876.1"/>
    <property type="molecule type" value="Genomic_DNA"/>
</dbReference>